<dbReference type="Gene3D" id="6.10.140.430">
    <property type="match status" value="1"/>
</dbReference>
<dbReference type="InterPro" id="IPR007695">
    <property type="entry name" value="DNA_mismatch_repair_MutS-lik_N"/>
</dbReference>
<dbReference type="Gene3D" id="1.10.1420.10">
    <property type="match status" value="2"/>
</dbReference>
<dbReference type="InterPro" id="IPR036187">
    <property type="entry name" value="DNA_mismatch_repair_MutS_sf"/>
</dbReference>
<evidence type="ECO:0000313" key="12">
    <source>
        <dbReference type="Proteomes" id="UP000223071"/>
    </source>
</evidence>
<feature type="binding site" evidence="9">
    <location>
        <begin position="598"/>
        <end position="605"/>
    </location>
    <ligand>
        <name>ATP</name>
        <dbReference type="ChEBI" id="CHEBI:30616"/>
    </ligand>
</feature>
<keyword evidence="4 9" id="KW-0227">DNA damage</keyword>
<evidence type="ECO:0000313" key="11">
    <source>
        <dbReference type="EMBL" id="PFG74768.1"/>
    </source>
</evidence>
<keyword evidence="3 9" id="KW-0547">Nucleotide-binding</keyword>
<evidence type="ECO:0000256" key="7">
    <source>
        <dbReference type="ARBA" id="ARBA00023204"/>
    </source>
</evidence>
<dbReference type="InterPro" id="IPR005748">
    <property type="entry name" value="DNA_mismatch_repair_MutS"/>
</dbReference>
<keyword evidence="12" id="KW-1185">Reference proteome</keyword>
<dbReference type="CDD" id="cd03284">
    <property type="entry name" value="ABC_MutS1"/>
    <property type="match status" value="1"/>
</dbReference>
<accession>A0A2A9HG49</accession>
<evidence type="ECO:0000256" key="1">
    <source>
        <dbReference type="ARBA" id="ARBA00006271"/>
    </source>
</evidence>
<dbReference type="GO" id="GO:0005524">
    <property type="term" value="F:ATP binding"/>
    <property type="evidence" value="ECO:0007669"/>
    <property type="project" value="UniProtKB-UniRule"/>
</dbReference>
<keyword evidence="5 9" id="KW-0067">ATP-binding</keyword>
<evidence type="ECO:0000256" key="3">
    <source>
        <dbReference type="ARBA" id="ARBA00022741"/>
    </source>
</evidence>
<proteinExistence type="inferred from homology"/>
<evidence type="ECO:0000259" key="10">
    <source>
        <dbReference type="PROSITE" id="PS00486"/>
    </source>
</evidence>
<dbReference type="NCBIfam" id="TIGR01070">
    <property type="entry name" value="mutS1"/>
    <property type="match status" value="1"/>
</dbReference>
<dbReference type="InterPro" id="IPR017261">
    <property type="entry name" value="DNA_mismatch_repair_MutS/MSH"/>
</dbReference>
<dbReference type="HAMAP" id="MF_00096">
    <property type="entry name" value="MutS"/>
    <property type="match status" value="1"/>
</dbReference>
<dbReference type="Pfam" id="PF00488">
    <property type="entry name" value="MutS_V"/>
    <property type="match status" value="1"/>
</dbReference>
<dbReference type="PIRSF" id="PIRSF037677">
    <property type="entry name" value="DNA_mis_repair_Msh6"/>
    <property type="match status" value="1"/>
</dbReference>
<keyword evidence="7 9" id="KW-0234">DNA repair</keyword>
<dbReference type="GO" id="GO:0030983">
    <property type="term" value="F:mismatched DNA binding"/>
    <property type="evidence" value="ECO:0007669"/>
    <property type="project" value="InterPro"/>
</dbReference>
<dbReference type="InterPro" id="IPR027417">
    <property type="entry name" value="P-loop_NTPase"/>
</dbReference>
<dbReference type="Gene3D" id="3.30.420.110">
    <property type="entry name" value="MutS, connector domain"/>
    <property type="match status" value="1"/>
</dbReference>
<evidence type="ECO:0000256" key="6">
    <source>
        <dbReference type="ARBA" id="ARBA00023125"/>
    </source>
</evidence>
<dbReference type="GO" id="GO:0003684">
    <property type="term" value="F:damaged DNA binding"/>
    <property type="evidence" value="ECO:0007669"/>
    <property type="project" value="UniProtKB-UniRule"/>
</dbReference>
<dbReference type="SMART" id="SM00533">
    <property type="entry name" value="MUTSd"/>
    <property type="match status" value="1"/>
</dbReference>
<evidence type="ECO:0000256" key="4">
    <source>
        <dbReference type="ARBA" id="ARBA00022763"/>
    </source>
</evidence>
<sequence>MSTPIRQQYLDLRKRYPGTILFFRLGDFYETFDDDAKLVAQELQITLTSKPMGKDLRVPLAGVPYHAIDQHVAKLVARGYRVAICEQLADPSEVKGLVPRDVVRIVTAGTVTSDASLEAGRANYLGALVRRGRDAALALADVTTGEIRLVQGDTAVVEIGRSPVAELLVEDLEDAAGAAVPVVLRPLLSDMAVDAALAEQFGEHAREALVPGPAAAAALAHLLSYLRETFPAALGSLQRIRAESSADELLVDERTLRNLDVFPAPGRASSLLSVIDQCRTAMGTRLLRHWLAHPLRDPARLAERHDAVGWAAAHPIERERVRSVLRSIPDLARLAGRVGARTATPKDLASLRDGLRAVLDLGALLAPDALPPLLEGALRQLAAAAEPLATLDAALAEDPPSSFDDGGVIRQGFSPEIDSLHALTRDARSFLLGLERLERERTGIKSLKVGHNKVFGYYIEVSAANAALVPPHYQRRQTLVGAERYVTEELKEHEARLVGARERLVELERQAFASLLETLAAGLAVLQGVADAVALIDLVFALGETAADRGYTRPVFTGGDLAIRGGRHPVVEAAVGPGRFVPNDCVLDGETQILVVTGPNMSGKSTFLRQVALIALMAQAGSFVPAAEARLPLFDRIFSRIGAHDDLAAGQSTFMVEMVETAQILHRATPQSLVILDEVGRGTSTYDGMAIARAVIEFLHNRREGAARTLFATHYHELTALEGILPRVRNAHVAVREEGADIVFEHRVVPGPADRSYGIHVARLAGLPRAVVARAEHLLAELEAERAAHGHSGAVHSRNGSAPEPAFQPPLFGGPSPVEEALAALDVDGMTPIEAIQKLYELRAMVLQQRVPR</sequence>
<dbReference type="SUPFAM" id="SSF55271">
    <property type="entry name" value="DNA repair protein MutS, domain I"/>
    <property type="match status" value="1"/>
</dbReference>
<dbReference type="Pfam" id="PF05192">
    <property type="entry name" value="MutS_III"/>
    <property type="match status" value="1"/>
</dbReference>
<dbReference type="PROSITE" id="PS00486">
    <property type="entry name" value="DNA_MISMATCH_REPAIR_2"/>
    <property type="match status" value="1"/>
</dbReference>
<comment type="function">
    <text evidence="8 9">This protein is involved in the repair of mismatches in DNA. It is possible that it carries out the mismatch recognition step. This protein has a weak ATPase activity.</text>
</comment>
<evidence type="ECO:0000256" key="8">
    <source>
        <dbReference type="ARBA" id="ARBA00024647"/>
    </source>
</evidence>
<dbReference type="EMBL" id="PDJQ01000001">
    <property type="protein sequence ID" value="PFG74768.1"/>
    <property type="molecule type" value="Genomic_DNA"/>
</dbReference>
<keyword evidence="6 9" id="KW-0238">DNA-binding</keyword>
<comment type="similarity">
    <text evidence="1 9">Belongs to the DNA mismatch repair MutS family.</text>
</comment>
<dbReference type="PANTHER" id="PTHR11361">
    <property type="entry name" value="DNA MISMATCH REPAIR PROTEIN MUTS FAMILY MEMBER"/>
    <property type="match status" value="1"/>
</dbReference>
<dbReference type="SUPFAM" id="SSF53150">
    <property type="entry name" value="DNA repair protein MutS, domain II"/>
    <property type="match status" value="1"/>
</dbReference>
<reference evidence="11 12" key="1">
    <citation type="submission" date="2017-09" db="EMBL/GenBank/DDBJ databases">
        <title>Sequencing the genomes of two abundant thermophiles in Great Basin hot springs: Thermocrinis jamiesonii and novel Chloroflexi Thermoflexus hugenholtzii.</title>
        <authorList>
            <person name="Hedlund B."/>
        </authorList>
    </citation>
    <scope>NUCLEOTIDE SEQUENCE [LARGE SCALE GENOMIC DNA]</scope>
    <source>
        <strain evidence="11 12">G233</strain>
    </source>
</reference>
<feature type="domain" description="DNA mismatch repair proteins mutS family" evidence="10">
    <location>
        <begin position="672"/>
        <end position="688"/>
    </location>
</feature>
<dbReference type="RefSeq" id="WP_098504127.1">
    <property type="nucleotide sequence ID" value="NZ_PDJQ01000001.1"/>
</dbReference>
<evidence type="ECO:0000256" key="5">
    <source>
        <dbReference type="ARBA" id="ARBA00022840"/>
    </source>
</evidence>
<dbReference type="InterPro" id="IPR007861">
    <property type="entry name" value="DNA_mismatch_repair_MutS_clamp"/>
</dbReference>
<evidence type="ECO:0000256" key="2">
    <source>
        <dbReference type="ARBA" id="ARBA00021982"/>
    </source>
</evidence>
<dbReference type="GO" id="GO:0006298">
    <property type="term" value="P:mismatch repair"/>
    <property type="evidence" value="ECO:0007669"/>
    <property type="project" value="UniProtKB-UniRule"/>
</dbReference>
<organism evidence="11 12">
    <name type="scientific">Tepidiforma thermophila (strain KCTC 52669 / CGMCC 1.13589 / G233)</name>
    <dbReference type="NCBI Taxonomy" id="2761530"/>
    <lineage>
        <taxon>Bacteria</taxon>
        <taxon>Bacillati</taxon>
        <taxon>Chloroflexota</taxon>
        <taxon>Tepidiformia</taxon>
        <taxon>Tepidiformales</taxon>
        <taxon>Tepidiformaceae</taxon>
        <taxon>Tepidiforma</taxon>
    </lineage>
</organism>
<dbReference type="AlphaFoldDB" id="A0A2A9HG49"/>
<dbReference type="NCBIfam" id="NF003810">
    <property type="entry name" value="PRK05399.1"/>
    <property type="match status" value="1"/>
</dbReference>
<dbReference type="InterPro" id="IPR000432">
    <property type="entry name" value="DNA_mismatch_repair_MutS_C"/>
</dbReference>
<dbReference type="Gene3D" id="3.40.50.300">
    <property type="entry name" value="P-loop containing nucleotide triphosphate hydrolases"/>
    <property type="match status" value="1"/>
</dbReference>
<dbReference type="Gene3D" id="3.40.1170.10">
    <property type="entry name" value="DNA repair protein MutS, domain I"/>
    <property type="match status" value="1"/>
</dbReference>
<dbReference type="InterPro" id="IPR016151">
    <property type="entry name" value="DNA_mismatch_repair_MutS_N"/>
</dbReference>
<dbReference type="Pfam" id="PF01624">
    <property type="entry name" value="MutS_I"/>
    <property type="match status" value="1"/>
</dbReference>
<name>A0A2A9HG49_TEPT2</name>
<dbReference type="PANTHER" id="PTHR11361:SF34">
    <property type="entry name" value="DNA MISMATCH REPAIR PROTEIN MSH1, MITOCHONDRIAL"/>
    <property type="match status" value="1"/>
</dbReference>
<dbReference type="Proteomes" id="UP000223071">
    <property type="component" value="Unassembled WGS sequence"/>
</dbReference>
<dbReference type="InterPro" id="IPR045076">
    <property type="entry name" value="MutS"/>
</dbReference>
<dbReference type="SUPFAM" id="SSF52540">
    <property type="entry name" value="P-loop containing nucleoside triphosphate hydrolases"/>
    <property type="match status" value="1"/>
</dbReference>
<dbReference type="SUPFAM" id="SSF48334">
    <property type="entry name" value="DNA repair protein MutS, domain III"/>
    <property type="match status" value="1"/>
</dbReference>
<dbReference type="FunFam" id="3.40.50.300:FF:000870">
    <property type="entry name" value="MutS protein homolog 4"/>
    <property type="match status" value="1"/>
</dbReference>
<dbReference type="SMART" id="SM00534">
    <property type="entry name" value="MUTSac"/>
    <property type="match status" value="1"/>
</dbReference>
<dbReference type="InterPro" id="IPR036678">
    <property type="entry name" value="MutS_con_dom_sf"/>
</dbReference>
<comment type="caution">
    <text evidence="11">The sequence shown here is derived from an EMBL/GenBank/DDBJ whole genome shotgun (WGS) entry which is preliminary data.</text>
</comment>
<evidence type="ECO:0000256" key="9">
    <source>
        <dbReference type="HAMAP-Rule" id="MF_00096"/>
    </source>
</evidence>
<dbReference type="Pfam" id="PF05190">
    <property type="entry name" value="MutS_IV"/>
    <property type="match status" value="1"/>
</dbReference>
<gene>
    <name evidence="9" type="primary">mutS</name>
    <name evidence="11" type="ORF">A9A59_2009</name>
</gene>
<dbReference type="InterPro" id="IPR007696">
    <property type="entry name" value="DNA_mismatch_repair_MutS_core"/>
</dbReference>
<protein>
    <recommendedName>
        <fullName evidence="2 9">DNA mismatch repair protein MutS</fullName>
    </recommendedName>
</protein>
<dbReference type="GO" id="GO:0140664">
    <property type="term" value="F:ATP-dependent DNA damage sensor activity"/>
    <property type="evidence" value="ECO:0007669"/>
    <property type="project" value="InterPro"/>
</dbReference>